<reference evidence="2" key="1">
    <citation type="submission" date="2018-02" db="EMBL/GenBank/DDBJ databases">
        <title>Rhizophora mucronata_Transcriptome.</title>
        <authorList>
            <person name="Meera S.P."/>
            <person name="Sreeshan A."/>
            <person name="Augustine A."/>
        </authorList>
    </citation>
    <scope>NUCLEOTIDE SEQUENCE</scope>
    <source>
        <tissue evidence="2">Leaf</tissue>
    </source>
</reference>
<protein>
    <submittedName>
        <fullName evidence="2">Uncharacterized protein</fullName>
    </submittedName>
</protein>
<proteinExistence type="predicted"/>
<feature type="region of interest" description="Disordered" evidence="1">
    <location>
        <begin position="21"/>
        <end position="42"/>
    </location>
</feature>
<name>A0A2P2PBU7_RHIMU</name>
<accession>A0A2P2PBU7</accession>
<organism evidence="2">
    <name type="scientific">Rhizophora mucronata</name>
    <name type="common">Asiatic mangrove</name>
    <dbReference type="NCBI Taxonomy" id="61149"/>
    <lineage>
        <taxon>Eukaryota</taxon>
        <taxon>Viridiplantae</taxon>
        <taxon>Streptophyta</taxon>
        <taxon>Embryophyta</taxon>
        <taxon>Tracheophyta</taxon>
        <taxon>Spermatophyta</taxon>
        <taxon>Magnoliopsida</taxon>
        <taxon>eudicotyledons</taxon>
        <taxon>Gunneridae</taxon>
        <taxon>Pentapetalae</taxon>
        <taxon>rosids</taxon>
        <taxon>fabids</taxon>
        <taxon>Malpighiales</taxon>
        <taxon>Rhizophoraceae</taxon>
        <taxon>Rhizophora</taxon>
    </lineage>
</organism>
<evidence type="ECO:0000313" key="2">
    <source>
        <dbReference type="EMBL" id="MBX52228.1"/>
    </source>
</evidence>
<sequence>MGLAIQNADSRGYKQYNKIGRGISLDGSVDPSNSPEAGNHRP</sequence>
<dbReference type="EMBL" id="GGEC01071744">
    <property type="protein sequence ID" value="MBX52228.1"/>
    <property type="molecule type" value="Transcribed_RNA"/>
</dbReference>
<dbReference type="AlphaFoldDB" id="A0A2P2PBU7"/>
<evidence type="ECO:0000256" key="1">
    <source>
        <dbReference type="SAM" id="MobiDB-lite"/>
    </source>
</evidence>